<dbReference type="Proteomes" id="UP000692954">
    <property type="component" value="Unassembled WGS sequence"/>
</dbReference>
<dbReference type="OrthoDB" id="299897at2759"/>
<reference evidence="2" key="1">
    <citation type="submission" date="2021-01" db="EMBL/GenBank/DDBJ databases">
        <authorList>
            <consortium name="Genoscope - CEA"/>
            <person name="William W."/>
        </authorList>
    </citation>
    <scope>NUCLEOTIDE SEQUENCE</scope>
</reference>
<comment type="caution">
    <text evidence="2">The sequence shown here is derived from an EMBL/GenBank/DDBJ whole genome shotgun (WGS) entry which is preliminary data.</text>
</comment>
<sequence length="403" mass="48732">MQKQQPLKVLTPSTNYITRTPEKAINTSPFRGCSFSDKQSITPIKQNMGYPQVQQTINQNFQPQIPYYDNTIIYQYPETREQLLQRIYNMEDNYRVFNSQYEQIKEELEKERNRRSDTDRTYSQLCSKQQDQEKELQKQHQIAKQFESLYKQAQREIHENKTVQEKFQKMLKQKEKEINEFKLKLIEEKDLRAKENDRLVQEFTQTYRELSLQNDQLIQENNQLKTVILEFDNQAYSLSSKKQSEQNFQTNTDFLDDPQLRQIIKQYLTNDDEYYLNQIPEKQLRTSIMIIKEIFESIASKRLKEIKSQQFQEPKQLNEEIEINLQEVRKKRELLIKEIKNKMEKIVKQKEFNLMEFNELQREIDDLKKEVSSIDNLILQMEQSLILNPHRNSCVSFDNEEFQ</sequence>
<evidence type="ECO:0000313" key="3">
    <source>
        <dbReference type="Proteomes" id="UP000692954"/>
    </source>
</evidence>
<organism evidence="2 3">
    <name type="scientific">Paramecium sonneborni</name>
    <dbReference type="NCBI Taxonomy" id="65129"/>
    <lineage>
        <taxon>Eukaryota</taxon>
        <taxon>Sar</taxon>
        <taxon>Alveolata</taxon>
        <taxon>Ciliophora</taxon>
        <taxon>Intramacronucleata</taxon>
        <taxon>Oligohymenophorea</taxon>
        <taxon>Peniculida</taxon>
        <taxon>Parameciidae</taxon>
        <taxon>Paramecium</taxon>
    </lineage>
</organism>
<evidence type="ECO:0000313" key="2">
    <source>
        <dbReference type="EMBL" id="CAD8127725.1"/>
    </source>
</evidence>
<keyword evidence="3" id="KW-1185">Reference proteome</keyword>
<name>A0A8S1RLT2_9CILI</name>
<protein>
    <submittedName>
        <fullName evidence="2">Uncharacterized protein</fullName>
    </submittedName>
</protein>
<accession>A0A8S1RLT2</accession>
<proteinExistence type="predicted"/>
<keyword evidence="1" id="KW-0175">Coiled coil</keyword>
<feature type="coiled-coil region" evidence="1">
    <location>
        <begin position="94"/>
        <end position="234"/>
    </location>
</feature>
<feature type="coiled-coil region" evidence="1">
    <location>
        <begin position="318"/>
        <end position="384"/>
    </location>
</feature>
<evidence type="ECO:0000256" key="1">
    <source>
        <dbReference type="SAM" id="Coils"/>
    </source>
</evidence>
<dbReference type="EMBL" id="CAJJDN010000179">
    <property type="protein sequence ID" value="CAD8127725.1"/>
    <property type="molecule type" value="Genomic_DNA"/>
</dbReference>
<gene>
    <name evidence="2" type="ORF">PSON_ATCC_30995.1.T1790051</name>
</gene>
<dbReference type="AlphaFoldDB" id="A0A8S1RLT2"/>